<sequence length="439" mass="49025">MSAPEDRTRNVFVLGMTDLQRQELGRMRRASRYAFHPLLDYGTLVRDTDPDFDALLEAARAQLADFPSPVDAIVCHWDFPSSLLAPILAHEHGIPAPSVTSVLRCEHKYWSRLEQRRAVPEVVPGFAAFDPFADDALGQVDLPFPFWVKPVKAHSSNLGFEIHDETEFTAALDEIRAEITDVGDAFNQVLRRVELPESLRGAGGNTCLAEEVITGIQVAPEGVVARGRFSVHGIVDMHRDGHSIDHLDYPAVTVPAEVQQRMVDTAERFLHHIGYDDGAFNVEYMWDRETDLLRLIEVNTRISQSHTELFLKVDGTSNHEVAIDVALGEAPQMPHREGRFAVAGQWHVFHDADAIVRSVPGKEHLAALERALPDTKVTLQVAPGDRLADLPHQDSYRFKLGSVYLGADDHAQLADRFRQAMELLPFELDPVPEEKEVPG</sequence>
<dbReference type="PROSITE" id="PS50975">
    <property type="entry name" value="ATP_GRASP"/>
    <property type="match status" value="1"/>
</dbReference>
<dbReference type="Pfam" id="PF02786">
    <property type="entry name" value="CPSase_L_D2"/>
    <property type="match status" value="1"/>
</dbReference>
<keyword evidence="3 5" id="KW-0067">ATP-binding</keyword>
<dbReference type="PANTHER" id="PTHR43585:SF2">
    <property type="entry name" value="ATP-GRASP ENZYME FSQD"/>
    <property type="match status" value="1"/>
</dbReference>
<dbReference type="SUPFAM" id="SSF56059">
    <property type="entry name" value="Glutathione synthetase ATP-binding domain-like"/>
    <property type="match status" value="1"/>
</dbReference>
<dbReference type="InterPro" id="IPR011761">
    <property type="entry name" value="ATP-grasp"/>
</dbReference>
<dbReference type="PANTHER" id="PTHR43585">
    <property type="entry name" value="FUMIPYRROLE BIOSYNTHESIS PROTEIN C"/>
    <property type="match status" value="1"/>
</dbReference>
<gene>
    <name evidence="7" type="ORF">GCM10009809_33330</name>
</gene>
<keyword evidence="2 5" id="KW-0547">Nucleotide-binding</keyword>
<feature type="domain" description="ATP-grasp" evidence="6">
    <location>
        <begin position="86"/>
        <end position="327"/>
    </location>
</feature>
<keyword evidence="4" id="KW-0802">TPR repeat</keyword>
<keyword evidence="1" id="KW-0436">Ligase</keyword>
<evidence type="ECO:0000256" key="2">
    <source>
        <dbReference type="ARBA" id="ARBA00022741"/>
    </source>
</evidence>
<reference evidence="7 8" key="1">
    <citation type="journal article" date="2019" name="Int. J. Syst. Evol. Microbiol.">
        <title>The Global Catalogue of Microorganisms (GCM) 10K type strain sequencing project: providing services to taxonomists for standard genome sequencing and annotation.</title>
        <authorList>
            <consortium name="The Broad Institute Genomics Platform"/>
            <consortium name="The Broad Institute Genome Sequencing Center for Infectious Disease"/>
            <person name="Wu L."/>
            <person name="Ma J."/>
        </authorList>
    </citation>
    <scope>NUCLEOTIDE SEQUENCE [LARGE SCALE GENOMIC DNA]</scope>
    <source>
        <strain evidence="7 8">JCM 15589</strain>
    </source>
</reference>
<protein>
    <submittedName>
        <fullName evidence="7">ATP-grasp domain-containing protein</fullName>
    </submittedName>
</protein>
<evidence type="ECO:0000313" key="7">
    <source>
        <dbReference type="EMBL" id="GAA1735494.1"/>
    </source>
</evidence>
<dbReference type="PROSITE" id="PS00867">
    <property type="entry name" value="CPSASE_2"/>
    <property type="match status" value="1"/>
</dbReference>
<dbReference type="EMBL" id="BAAAPM010000008">
    <property type="protein sequence ID" value="GAA1735494.1"/>
    <property type="molecule type" value="Genomic_DNA"/>
</dbReference>
<dbReference type="Proteomes" id="UP001501138">
    <property type="component" value="Unassembled WGS sequence"/>
</dbReference>
<dbReference type="RefSeq" id="WP_344249763.1">
    <property type="nucleotide sequence ID" value="NZ_BAAAPM010000008.1"/>
</dbReference>
<dbReference type="PROSITE" id="PS50005">
    <property type="entry name" value="TPR"/>
    <property type="match status" value="1"/>
</dbReference>
<dbReference type="InterPro" id="IPR019734">
    <property type="entry name" value="TPR_rpt"/>
</dbReference>
<name>A0ABN2JQK0_9MICO</name>
<dbReference type="Gene3D" id="3.30.470.20">
    <property type="entry name" value="ATP-grasp fold, B domain"/>
    <property type="match status" value="1"/>
</dbReference>
<dbReference type="InterPro" id="IPR052032">
    <property type="entry name" value="ATP-dep_AA_Ligase"/>
</dbReference>
<comment type="caution">
    <text evidence="7">The sequence shown here is derived from an EMBL/GenBank/DDBJ whole genome shotgun (WGS) entry which is preliminary data.</text>
</comment>
<evidence type="ECO:0000313" key="8">
    <source>
        <dbReference type="Proteomes" id="UP001501138"/>
    </source>
</evidence>
<accession>A0ABN2JQK0</accession>
<dbReference type="InterPro" id="IPR005479">
    <property type="entry name" value="CPAse_ATP-bd"/>
</dbReference>
<proteinExistence type="predicted"/>
<keyword evidence="8" id="KW-1185">Reference proteome</keyword>
<evidence type="ECO:0000256" key="5">
    <source>
        <dbReference type="PROSITE-ProRule" id="PRU00409"/>
    </source>
</evidence>
<organism evidence="7 8">
    <name type="scientific">Isoptericola hypogeus</name>
    <dbReference type="NCBI Taxonomy" id="300179"/>
    <lineage>
        <taxon>Bacteria</taxon>
        <taxon>Bacillati</taxon>
        <taxon>Actinomycetota</taxon>
        <taxon>Actinomycetes</taxon>
        <taxon>Micrococcales</taxon>
        <taxon>Promicromonosporaceae</taxon>
        <taxon>Isoptericola</taxon>
    </lineage>
</organism>
<evidence type="ECO:0000256" key="4">
    <source>
        <dbReference type="PROSITE-ProRule" id="PRU00339"/>
    </source>
</evidence>
<evidence type="ECO:0000256" key="3">
    <source>
        <dbReference type="ARBA" id="ARBA00022840"/>
    </source>
</evidence>
<feature type="repeat" description="TPR" evidence="4">
    <location>
        <begin position="394"/>
        <end position="427"/>
    </location>
</feature>
<evidence type="ECO:0000256" key="1">
    <source>
        <dbReference type="ARBA" id="ARBA00022598"/>
    </source>
</evidence>
<evidence type="ECO:0000259" key="6">
    <source>
        <dbReference type="PROSITE" id="PS50975"/>
    </source>
</evidence>